<evidence type="ECO:0000313" key="2">
    <source>
        <dbReference type="EMBL" id="KAG5598819.1"/>
    </source>
</evidence>
<feature type="region of interest" description="Disordered" evidence="1">
    <location>
        <begin position="66"/>
        <end position="98"/>
    </location>
</feature>
<evidence type="ECO:0000256" key="1">
    <source>
        <dbReference type="SAM" id="MobiDB-lite"/>
    </source>
</evidence>
<feature type="compositionally biased region" description="Basic residues" evidence="1">
    <location>
        <begin position="75"/>
        <end position="85"/>
    </location>
</feature>
<sequence>MIKNTSRQAGSIIDYISSLLNNIHVFLPIKFITSTKVFPILNIDKLEGEESSIELLSLLPKASDKFPREKDKEKNKSKKRKHKKRNQEQQDILEAQRRSKVDEELRLDELRACASGASSSSVPIEAGLISGFHVMMESQTLTTTQPFGKGTPEVSLTVPSTTSTNIEISGDTQAHASYPGSNA</sequence>
<reference evidence="2 3" key="1">
    <citation type="submission" date="2020-09" db="EMBL/GenBank/DDBJ databases">
        <title>De no assembly of potato wild relative species, Solanum commersonii.</title>
        <authorList>
            <person name="Cho K."/>
        </authorList>
    </citation>
    <scope>NUCLEOTIDE SEQUENCE [LARGE SCALE GENOMIC DNA]</scope>
    <source>
        <strain evidence="2">LZ3.2</strain>
        <tissue evidence="2">Leaf</tissue>
    </source>
</reference>
<name>A0A9J5YDK5_SOLCO</name>
<evidence type="ECO:0000313" key="3">
    <source>
        <dbReference type="Proteomes" id="UP000824120"/>
    </source>
</evidence>
<gene>
    <name evidence="2" type="ORF">H5410_030189</name>
</gene>
<organism evidence="2 3">
    <name type="scientific">Solanum commersonii</name>
    <name type="common">Commerson's wild potato</name>
    <name type="synonym">Commerson's nightshade</name>
    <dbReference type="NCBI Taxonomy" id="4109"/>
    <lineage>
        <taxon>Eukaryota</taxon>
        <taxon>Viridiplantae</taxon>
        <taxon>Streptophyta</taxon>
        <taxon>Embryophyta</taxon>
        <taxon>Tracheophyta</taxon>
        <taxon>Spermatophyta</taxon>
        <taxon>Magnoliopsida</taxon>
        <taxon>eudicotyledons</taxon>
        <taxon>Gunneridae</taxon>
        <taxon>Pentapetalae</taxon>
        <taxon>asterids</taxon>
        <taxon>lamiids</taxon>
        <taxon>Solanales</taxon>
        <taxon>Solanaceae</taxon>
        <taxon>Solanoideae</taxon>
        <taxon>Solaneae</taxon>
        <taxon>Solanum</taxon>
    </lineage>
</organism>
<dbReference type="OrthoDB" id="1325105at2759"/>
<proteinExistence type="predicted"/>
<dbReference type="EMBL" id="JACXVP010000006">
    <property type="protein sequence ID" value="KAG5598819.1"/>
    <property type="molecule type" value="Genomic_DNA"/>
</dbReference>
<dbReference type="Proteomes" id="UP000824120">
    <property type="component" value="Chromosome 6"/>
</dbReference>
<feature type="region of interest" description="Disordered" evidence="1">
    <location>
        <begin position="163"/>
        <end position="183"/>
    </location>
</feature>
<dbReference type="AlphaFoldDB" id="A0A9J5YDK5"/>
<comment type="caution">
    <text evidence="2">The sequence shown here is derived from an EMBL/GenBank/DDBJ whole genome shotgun (WGS) entry which is preliminary data.</text>
</comment>
<protein>
    <submittedName>
        <fullName evidence="2">Uncharacterized protein</fullName>
    </submittedName>
</protein>
<keyword evidence="3" id="KW-1185">Reference proteome</keyword>
<accession>A0A9J5YDK5</accession>